<dbReference type="STRING" id="1123034.GCA_000685805_02163"/>
<keyword evidence="2" id="KW-1185">Reference proteome</keyword>
<gene>
    <name evidence="1" type="ORF">NCTC10526_02199</name>
</gene>
<organism evidence="1 2">
    <name type="scientific">Psychrobacter phenylpyruvicus</name>
    <dbReference type="NCBI Taxonomy" id="29432"/>
    <lineage>
        <taxon>Bacteria</taxon>
        <taxon>Pseudomonadati</taxon>
        <taxon>Pseudomonadota</taxon>
        <taxon>Gammaproteobacteria</taxon>
        <taxon>Moraxellales</taxon>
        <taxon>Moraxellaceae</taxon>
        <taxon>Psychrobacter</taxon>
    </lineage>
</organism>
<dbReference type="EMBL" id="UGVC01000001">
    <property type="protein sequence ID" value="SUD91827.1"/>
    <property type="molecule type" value="Genomic_DNA"/>
</dbReference>
<accession>A0A379LPP7</accession>
<protein>
    <submittedName>
        <fullName evidence="1">Uncharacterized protein</fullName>
    </submittedName>
</protein>
<dbReference type="RefSeq" id="WP_028859618.1">
    <property type="nucleotide sequence ID" value="NZ_CAJHAQ010000001.1"/>
</dbReference>
<sequence>MTKTKKAKIRQSVKTIKIDDRFLVHKLAKVPYKIFCESVHGNLVMAKNKVEPKIPLIEITEYRNNYLFFDDFETLSSISYGDKLSIRRIDISNADIERRAWEYLLNHLVMSEPLNFELLHSFKNIIPKHIQEYFFGGSFTIQHILDIRGMPRYKYDYRLQKHGGLNTHQLPSFSDLIQEVRNDLK</sequence>
<evidence type="ECO:0000313" key="2">
    <source>
        <dbReference type="Proteomes" id="UP000254123"/>
    </source>
</evidence>
<name>A0A379LPP7_9GAMM</name>
<dbReference type="Proteomes" id="UP000254123">
    <property type="component" value="Unassembled WGS sequence"/>
</dbReference>
<evidence type="ECO:0000313" key="1">
    <source>
        <dbReference type="EMBL" id="SUD91827.1"/>
    </source>
</evidence>
<proteinExistence type="predicted"/>
<reference evidence="1 2" key="1">
    <citation type="submission" date="2018-06" db="EMBL/GenBank/DDBJ databases">
        <authorList>
            <consortium name="Pathogen Informatics"/>
            <person name="Doyle S."/>
        </authorList>
    </citation>
    <scope>NUCLEOTIDE SEQUENCE [LARGE SCALE GENOMIC DNA]</scope>
    <source>
        <strain evidence="1 2">NCTC10526</strain>
    </source>
</reference>
<dbReference type="AlphaFoldDB" id="A0A379LPP7"/>